<dbReference type="PANTHER" id="PTHR33744:SF7">
    <property type="entry name" value="PUCR FAMILY TRANSCRIPTIONAL REGULATOR"/>
    <property type="match status" value="1"/>
</dbReference>
<accession>A0ABU8HGD1</accession>
<evidence type="ECO:0000259" key="1">
    <source>
        <dbReference type="Pfam" id="PF07905"/>
    </source>
</evidence>
<sequence length="531" mass="62260">MRKDFHLTVQQVLKRKYFQSAKVLAGSTSLHRHVKWVHIVEVTTIENLLNGNELILTTGLAWKEEHTFLSIMDQLIASRAAGICLELGTNIESIPPSVIKKANKHDLPLIIFQEEVPFVKITQDIHTTIINQQYSLIRDLENYSQRLNKYLLTISDVKEILQFLYDYIETPILFKYKDEKVISFPPRKKRDGETHVSELYHSNYISTKVIVFDEEFAELRLVGDPDIFQEFEHLLLDRTATAMAHYFLRELFFEEKKRMEEAKWVEGLLSGSHSPGKIHDYLRKLKVTVPIHGGVVCLCTIHSYEEKEKMDGTYFQLLTRTTFEQYGFVAITESKDNQPLYILLDTRSPSTWKRRIIQAIERINDSHFVRKNTSSSLFFSVGKYTHQLSAIHKSYQSSLEAIRLQPLQNGNGKYVFFDDLHLIRMVAILEQQMDLSQLVNEYLQPIIDYDQKQNTKLFQTLKVYLHCHGCKKKTAEQLYIVRQTLYHRLSRIKKLLGDDYMEPRKRMTLELLLFAYDYFQEESSLPSQLES</sequence>
<feature type="domain" description="PucR C-terminal helix-turn-helix" evidence="2">
    <location>
        <begin position="457"/>
        <end position="513"/>
    </location>
</feature>
<evidence type="ECO:0000313" key="4">
    <source>
        <dbReference type="Proteomes" id="UP001312865"/>
    </source>
</evidence>
<dbReference type="PANTHER" id="PTHR33744">
    <property type="entry name" value="CARBOHYDRATE DIACID REGULATOR"/>
    <property type="match status" value="1"/>
</dbReference>
<evidence type="ECO:0000313" key="3">
    <source>
        <dbReference type="EMBL" id="MEI5908439.1"/>
    </source>
</evidence>
<dbReference type="RefSeq" id="WP_336587890.1">
    <property type="nucleotide sequence ID" value="NZ_JBBAXC010000013.1"/>
</dbReference>
<dbReference type="Pfam" id="PF07905">
    <property type="entry name" value="PucR"/>
    <property type="match status" value="1"/>
</dbReference>
<comment type="caution">
    <text evidence="3">The sequence shown here is derived from an EMBL/GenBank/DDBJ whole genome shotgun (WGS) entry which is preliminary data.</text>
</comment>
<dbReference type="InterPro" id="IPR012914">
    <property type="entry name" value="PucR_dom"/>
</dbReference>
<dbReference type="Pfam" id="PF13556">
    <property type="entry name" value="HTH_30"/>
    <property type="match status" value="1"/>
</dbReference>
<dbReference type="InterPro" id="IPR042070">
    <property type="entry name" value="PucR_C-HTH_sf"/>
</dbReference>
<gene>
    <name evidence="3" type="ORF">WAK64_15425</name>
</gene>
<dbReference type="EMBL" id="JBBAXC010000013">
    <property type="protein sequence ID" value="MEI5908439.1"/>
    <property type="molecule type" value="Genomic_DNA"/>
</dbReference>
<dbReference type="Gene3D" id="1.10.10.2840">
    <property type="entry name" value="PucR C-terminal helix-turn-helix domain"/>
    <property type="match status" value="1"/>
</dbReference>
<dbReference type="InterPro" id="IPR051448">
    <property type="entry name" value="CdaR-like_regulators"/>
</dbReference>
<evidence type="ECO:0000259" key="2">
    <source>
        <dbReference type="Pfam" id="PF13556"/>
    </source>
</evidence>
<protein>
    <submittedName>
        <fullName evidence="3">PucR family transcriptional regulator ligand-binding domain-containing protein</fullName>
    </submittedName>
</protein>
<organism evidence="3 4">
    <name type="scientific">Bacillus spongiae</name>
    <dbReference type="NCBI Taxonomy" id="2683610"/>
    <lineage>
        <taxon>Bacteria</taxon>
        <taxon>Bacillati</taxon>
        <taxon>Bacillota</taxon>
        <taxon>Bacilli</taxon>
        <taxon>Bacillales</taxon>
        <taxon>Bacillaceae</taxon>
        <taxon>Bacillus</taxon>
    </lineage>
</organism>
<dbReference type="InterPro" id="IPR025736">
    <property type="entry name" value="PucR_C-HTH_dom"/>
</dbReference>
<keyword evidence="4" id="KW-1185">Reference proteome</keyword>
<reference evidence="3 4" key="1">
    <citation type="journal article" date="2018" name="J. Microbiol.">
        <title>Bacillus spongiae sp. nov., isolated from sponge of Jeju Island.</title>
        <authorList>
            <person name="Lee G.E."/>
            <person name="Im W.T."/>
            <person name="Park J.S."/>
        </authorList>
    </citation>
    <scope>NUCLEOTIDE SEQUENCE [LARGE SCALE GENOMIC DNA]</scope>
    <source>
        <strain evidence="3 4">135PIL107-10</strain>
    </source>
</reference>
<proteinExistence type="predicted"/>
<name>A0ABU8HGD1_9BACI</name>
<feature type="domain" description="Purine catabolism PurC-like" evidence="1">
    <location>
        <begin position="11"/>
        <end position="129"/>
    </location>
</feature>
<dbReference type="Proteomes" id="UP001312865">
    <property type="component" value="Unassembled WGS sequence"/>
</dbReference>